<organism evidence="1 2">
    <name type="scientific">Caenorhabditis remanei</name>
    <name type="common">Caenorhabditis vulgaris</name>
    <dbReference type="NCBI Taxonomy" id="31234"/>
    <lineage>
        <taxon>Eukaryota</taxon>
        <taxon>Metazoa</taxon>
        <taxon>Ecdysozoa</taxon>
        <taxon>Nematoda</taxon>
        <taxon>Chromadorea</taxon>
        <taxon>Rhabditida</taxon>
        <taxon>Rhabditina</taxon>
        <taxon>Rhabditomorpha</taxon>
        <taxon>Rhabditoidea</taxon>
        <taxon>Rhabditidae</taxon>
        <taxon>Peloderinae</taxon>
        <taxon>Caenorhabditis</taxon>
    </lineage>
</organism>
<dbReference type="KEGG" id="crq:GCK72_004393"/>
<evidence type="ECO:0000313" key="2">
    <source>
        <dbReference type="Proteomes" id="UP000483820"/>
    </source>
</evidence>
<dbReference type="InterPro" id="IPR021942">
    <property type="entry name" value="DUF3557"/>
</dbReference>
<sequence>MPTVPLQYETLKSVLLYMEPNIRFEVSLHMPSISTLEKRIPLKIRNLTFSTPQNEKCLKINQFNYRLGVYCDFGDMDVPSDFQFTNDRDGAPHDFDQYGFSITRGRNTILPGDVDLRKEVLEELWGNYSEDTMQHVVKKLRMLKRLFAERTNQEYSEDDGFPPEVGPKDVTYESRNRRNLEYSPDEFIESMIKKIQDSLKPYLHRRNKTKPPFTCWIQLTINSPNSRQPHRFPYHKTLFEAEKHLITQLFGKRKSMIPVKNLKIGHENEILRFPVATKMSIENLEVGDWNAANFEAFGNIIDSSSLPLQRLKLRSSIPTSDFTHQIVKESKCLVINNLMYAELSWTPILQNLTNQKVLLLRENRLHPPNNYVDLIENWLETGRPVGTTFIMEIRKEETVKQCLETLKQRHDVYAWSERLVQLRINSYSMLDVCYEATFSLYMHHQPEWLLSLTVVPSTAN</sequence>
<dbReference type="CTD" id="78773882"/>
<accession>A0A6A5HB46</accession>
<dbReference type="GeneID" id="78773882"/>
<gene>
    <name evidence="1" type="ORF">GCK72_004393</name>
</gene>
<dbReference type="AlphaFoldDB" id="A0A6A5HB46"/>
<proteinExistence type="predicted"/>
<name>A0A6A5HB46_CAERE</name>
<dbReference type="EMBL" id="WUAV01000002">
    <property type="protein sequence ID" value="KAF1764445.1"/>
    <property type="molecule type" value="Genomic_DNA"/>
</dbReference>
<comment type="caution">
    <text evidence="1">The sequence shown here is derived from an EMBL/GenBank/DDBJ whole genome shotgun (WGS) entry which is preliminary data.</text>
</comment>
<reference evidence="1 2" key="1">
    <citation type="submission" date="2019-12" db="EMBL/GenBank/DDBJ databases">
        <title>Chromosome-level assembly of the Caenorhabditis remanei genome.</title>
        <authorList>
            <person name="Teterina A.A."/>
            <person name="Willis J.H."/>
            <person name="Phillips P.C."/>
        </authorList>
    </citation>
    <scope>NUCLEOTIDE SEQUENCE [LARGE SCALE GENOMIC DNA]</scope>
    <source>
        <strain evidence="1 2">PX506</strain>
        <tissue evidence="1">Whole organism</tissue>
    </source>
</reference>
<dbReference type="PANTHER" id="PTHR31379:SF1">
    <property type="entry name" value="F-BOX C PROTEIN-RELATED"/>
    <property type="match status" value="1"/>
</dbReference>
<dbReference type="Pfam" id="PF12078">
    <property type="entry name" value="DUF3557"/>
    <property type="match status" value="1"/>
</dbReference>
<dbReference type="RefSeq" id="XP_053588844.1">
    <property type="nucleotide sequence ID" value="XM_053724650.1"/>
</dbReference>
<protein>
    <submittedName>
        <fullName evidence="1">Uncharacterized protein</fullName>
    </submittedName>
</protein>
<evidence type="ECO:0000313" key="1">
    <source>
        <dbReference type="EMBL" id="KAF1764445.1"/>
    </source>
</evidence>
<dbReference type="Proteomes" id="UP000483820">
    <property type="component" value="Chromosome II"/>
</dbReference>
<dbReference type="PANTHER" id="PTHR31379">
    <property type="entry name" value="F-BOX C PROTEIN-RELATED-RELATED"/>
    <property type="match status" value="1"/>
</dbReference>